<keyword evidence="1" id="KW-0732">Signal</keyword>
<evidence type="ECO:0000256" key="1">
    <source>
        <dbReference type="SAM" id="SignalP"/>
    </source>
</evidence>
<dbReference type="EMBL" id="JAHQIW010002355">
    <property type="protein sequence ID" value="KAJ1355126.1"/>
    <property type="molecule type" value="Genomic_DNA"/>
</dbReference>
<name>A0AAD5MW65_PARTN</name>
<reference evidence="2" key="1">
    <citation type="submission" date="2021-06" db="EMBL/GenBank/DDBJ databases">
        <title>Parelaphostrongylus tenuis whole genome reference sequence.</title>
        <authorList>
            <person name="Garwood T.J."/>
            <person name="Larsen P.A."/>
            <person name="Fountain-Jones N.M."/>
            <person name="Garbe J.R."/>
            <person name="Macchietto M.G."/>
            <person name="Kania S.A."/>
            <person name="Gerhold R.W."/>
            <person name="Richards J.E."/>
            <person name="Wolf T.M."/>
        </authorList>
    </citation>
    <scope>NUCLEOTIDE SEQUENCE</scope>
    <source>
        <strain evidence="2">MNPRO001-30</strain>
        <tissue evidence="2">Meninges</tissue>
    </source>
</reference>
<feature type="signal peptide" evidence="1">
    <location>
        <begin position="1"/>
        <end position="22"/>
    </location>
</feature>
<keyword evidence="3" id="KW-1185">Reference proteome</keyword>
<comment type="caution">
    <text evidence="2">The sequence shown here is derived from an EMBL/GenBank/DDBJ whole genome shotgun (WGS) entry which is preliminary data.</text>
</comment>
<protein>
    <recommendedName>
        <fullName evidence="4">Secreted protein</fullName>
    </recommendedName>
</protein>
<proteinExistence type="predicted"/>
<evidence type="ECO:0000313" key="3">
    <source>
        <dbReference type="Proteomes" id="UP001196413"/>
    </source>
</evidence>
<dbReference type="Proteomes" id="UP001196413">
    <property type="component" value="Unassembled WGS sequence"/>
</dbReference>
<dbReference type="AlphaFoldDB" id="A0AAD5MW65"/>
<organism evidence="2 3">
    <name type="scientific">Parelaphostrongylus tenuis</name>
    <name type="common">Meningeal worm</name>
    <dbReference type="NCBI Taxonomy" id="148309"/>
    <lineage>
        <taxon>Eukaryota</taxon>
        <taxon>Metazoa</taxon>
        <taxon>Ecdysozoa</taxon>
        <taxon>Nematoda</taxon>
        <taxon>Chromadorea</taxon>
        <taxon>Rhabditida</taxon>
        <taxon>Rhabditina</taxon>
        <taxon>Rhabditomorpha</taxon>
        <taxon>Strongyloidea</taxon>
        <taxon>Metastrongylidae</taxon>
        <taxon>Parelaphostrongylus</taxon>
    </lineage>
</organism>
<accession>A0AAD5MW65</accession>
<sequence>MILTTGSFIILLLTTISTLSECGVIPAESSRNFTDFTVSGFTLPVSMVYARKPQISARVPGIAISEAGAKAFVQRFMMQTVLDALENFARSALLPDAVISKILSQLDIKINYEPLECQNVVLNVGENVDPNSAPSCIVVGRTVTGIYNKNDGTFRWDASAIEGVPAKHLTICGTISTTNVIMANWTRIMWQRVLHRVARILASGPLGSHFSSAFEERMLEMRRGKSYVSTEDIEE</sequence>
<evidence type="ECO:0000313" key="2">
    <source>
        <dbReference type="EMBL" id="KAJ1355126.1"/>
    </source>
</evidence>
<evidence type="ECO:0008006" key="4">
    <source>
        <dbReference type="Google" id="ProtNLM"/>
    </source>
</evidence>
<feature type="chain" id="PRO_5042063929" description="Secreted protein" evidence="1">
    <location>
        <begin position="23"/>
        <end position="235"/>
    </location>
</feature>
<gene>
    <name evidence="2" type="ORF">KIN20_012407</name>
</gene>